<dbReference type="Pfam" id="PF08387">
    <property type="entry name" value="FBD"/>
    <property type="match status" value="2"/>
</dbReference>
<evidence type="ECO:0000313" key="3">
    <source>
        <dbReference type="Proteomes" id="UP000823674"/>
    </source>
</evidence>
<feature type="domain" description="FBD" evidence="1">
    <location>
        <begin position="672"/>
        <end position="726"/>
    </location>
</feature>
<dbReference type="InterPro" id="IPR006566">
    <property type="entry name" value="FBD"/>
</dbReference>
<gene>
    <name evidence="2" type="primary">A09g517070.1_BraROA</name>
    <name evidence="2" type="ORF">IGI04_037577</name>
</gene>
<protein>
    <recommendedName>
        <fullName evidence="1">FBD domain-containing protein</fullName>
    </recommendedName>
</protein>
<reference evidence="2 3" key="1">
    <citation type="submission" date="2021-03" db="EMBL/GenBank/DDBJ databases">
        <authorList>
            <person name="King G.J."/>
            <person name="Bancroft I."/>
            <person name="Baten A."/>
            <person name="Bloomfield J."/>
            <person name="Borpatragohain P."/>
            <person name="He Z."/>
            <person name="Irish N."/>
            <person name="Irwin J."/>
            <person name="Liu K."/>
            <person name="Mauleon R.P."/>
            <person name="Moore J."/>
            <person name="Morris R."/>
            <person name="Ostergaard L."/>
            <person name="Wang B."/>
            <person name="Wells R."/>
        </authorList>
    </citation>
    <scope>NUCLEOTIDE SEQUENCE [LARGE SCALE GENOMIC DNA]</scope>
    <source>
        <strain evidence="2">R-o-18</strain>
        <tissue evidence="2">Leaf</tissue>
    </source>
</reference>
<dbReference type="InterPro" id="IPR050232">
    <property type="entry name" value="FBL13/AtMIF1-like"/>
</dbReference>
<name>A0ABQ7LHU8_BRACM</name>
<feature type="domain" description="FBD" evidence="1">
    <location>
        <begin position="344"/>
        <end position="415"/>
    </location>
</feature>
<evidence type="ECO:0000259" key="1">
    <source>
        <dbReference type="SMART" id="SM00579"/>
    </source>
</evidence>
<dbReference type="SMART" id="SM00579">
    <property type="entry name" value="FBD"/>
    <property type="match status" value="2"/>
</dbReference>
<evidence type="ECO:0000313" key="2">
    <source>
        <dbReference type="EMBL" id="KAG5386107.1"/>
    </source>
</evidence>
<comment type="caution">
    <text evidence="2">The sequence shown here is derived from an EMBL/GenBank/DDBJ whole genome shotgun (WGS) entry which is preliminary data.</text>
</comment>
<proteinExistence type="predicted"/>
<dbReference type="InterPro" id="IPR053781">
    <property type="entry name" value="F-box_AtFBL13-like"/>
</dbReference>
<dbReference type="CDD" id="cd22160">
    <property type="entry name" value="F-box_AtFBL13-like"/>
    <property type="match status" value="1"/>
</dbReference>
<dbReference type="InterPro" id="IPR032675">
    <property type="entry name" value="LRR_dom_sf"/>
</dbReference>
<dbReference type="Gene3D" id="3.80.10.10">
    <property type="entry name" value="Ribonuclease Inhibitor"/>
    <property type="match status" value="2"/>
</dbReference>
<dbReference type="Pfam" id="PF24758">
    <property type="entry name" value="LRR_At5g56370"/>
    <property type="match status" value="2"/>
</dbReference>
<sequence length="729" mass="82969">MDRISGLSDELLVKILVLVPTKVAVSTSILSKRWECLWMWLPKLKYGHMYCSESEWEKLQCFLDRNLPLHRAPVIESFRLELFNTRLKPENIKMWLVLALSHSLRELEIVYVSYPNRLNILPSNLFTCKSLVILKLGGRILLDVTRLVSLPSLKTLRLLKVKYFKDETLQRLLSNCPILEDLMVDLHERDTTTTKFTALVPSLQRLTLRIPDNPHIDGFMIETPALKYFKLSGNIRNYHYCSIENMPNLIEAHLDVEFPDIMSLIGSITSVKRLTLCSKTLLAEGFVLNQLEHLEVCTCPMIFSNQLVRLLKASPKLKRLDISVVNHHKSIGMDEWNQPSTVPECLLSSLQSLSWSGEYTGEPQERDIVVYILKHALHLKTATIKSYESAVPKFEMLKELSLSSRASAACRLINEICSAWVSTAVSHCLRELDITRGSDPPAKSNILPSNLFTCKSLVVLKLVGGILLDVPPMVSLPSLKTLKLQSVRYFNEETLQRLLSSCPILEDLVLGLWEGYTTRKLTVVVPSLLSFSLYLSHCIQIDGYVIETPSLKYFKLIDYSESDHYYLIENMPHLVEAYLDVNLPDLTSIIGSITSVKRLKICLEAMMLDEGFVFNQLEHLEVCVCKEHSPKQLVRLLNASPYLQGLRLFFIKYGHYLQGDMDGWSQPTTVPKCMMSSLQTLNWSSYTGEPQERDIAVYILKHALHLKSATIKSSELEVPRSEINNGGTL</sequence>
<dbReference type="InterPro" id="IPR036047">
    <property type="entry name" value="F-box-like_dom_sf"/>
</dbReference>
<dbReference type="SUPFAM" id="SSF52047">
    <property type="entry name" value="RNI-like"/>
    <property type="match status" value="2"/>
</dbReference>
<dbReference type="SUPFAM" id="SSF81383">
    <property type="entry name" value="F-box domain"/>
    <property type="match status" value="1"/>
</dbReference>
<accession>A0ABQ7LHU8</accession>
<dbReference type="EMBL" id="JADBGQ010000008">
    <property type="protein sequence ID" value="KAG5386107.1"/>
    <property type="molecule type" value="Genomic_DNA"/>
</dbReference>
<dbReference type="PANTHER" id="PTHR31900:SF28">
    <property type="entry name" value="FBD DOMAIN-CONTAINING PROTEIN"/>
    <property type="match status" value="1"/>
</dbReference>
<organism evidence="2 3">
    <name type="scientific">Brassica rapa subsp. trilocularis</name>
    <dbReference type="NCBI Taxonomy" id="1813537"/>
    <lineage>
        <taxon>Eukaryota</taxon>
        <taxon>Viridiplantae</taxon>
        <taxon>Streptophyta</taxon>
        <taxon>Embryophyta</taxon>
        <taxon>Tracheophyta</taxon>
        <taxon>Spermatophyta</taxon>
        <taxon>Magnoliopsida</taxon>
        <taxon>eudicotyledons</taxon>
        <taxon>Gunneridae</taxon>
        <taxon>Pentapetalae</taxon>
        <taxon>rosids</taxon>
        <taxon>malvids</taxon>
        <taxon>Brassicales</taxon>
        <taxon>Brassicaceae</taxon>
        <taxon>Brassiceae</taxon>
        <taxon>Brassica</taxon>
    </lineage>
</organism>
<dbReference type="InterPro" id="IPR055411">
    <property type="entry name" value="LRR_FXL15/At3g58940/PEG3-like"/>
</dbReference>
<dbReference type="PANTHER" id="PTHR31900">
    <property type="entry name" value="F-BOX/RNI SUPERFAMILY PROTEIN-RELATED"/>
    <property type="match status" value="1"/>
</dbReference>
<keyword evidence="3" id="KW-1185">Reference proteome</keyword>
<dbReference type="Proteomes" id="UP000823674">
    <property type="component" value="Chromosome A09"/>
</dbReference>